<dbReference type="Gene3D" id="3.90.79.10">
    <property type="entry name" value="Nucleoside Triphosphate Pyrophosphohydrolase"/>
    <property type="match status" value="1"/>
</dbReference>
<accession>A0ABY3DTD1</accession>
<organism evidence="4 5">
    <name type="scientific">Ancylobacter moscoviensis</name>
    <dbReference type="NCBI Taxonomy" id="2597768"/>
    <lineage>
        <taxon>Bacteria</taxon>
        <taxon>Pseudomonadati</taxon>
        <taxon>Pseudomonadota</taxon>
        <taxon>Alphaproteobacteria</taxon>
        <taxon>Hyphomicrobiales</taxon>
        <taxon>Xanthobacteraceae</taxon>
        <taxon>Ancylobacter</taxon>
    </lineage>
</organism>
<dbReference type="SUPFAM" id="SSF55811">
    <property type="entry name" value="Nudix"/>
    <property type="match status" value="1"/>
</dbReference>
<keyword evidence="2" id="KW-0378">Hydrolase</keyword>
<feature type="domain" description="Nudix hydrolase" evidence="3">
    <location>
        <begin position="21"/>
        <end position="146"/>
    </location>
</feature>
<dbReference type="InterPro" id="IPR020476">
    <property type="entry name" value="Nudix_hydrolase"/>
</dbReference>
<dbReference type="InterPro" id="IPR000086">
    <property type="entry name" value="NUDIX_hydrolase_dom"/>
</dbReference>
<sequence length="154" mass="16956">MPMSRRLLTRLLHRWGRLTRGVTLGVRGVVIDEGGAILLLRHTYVPGWHLPGGGVEPGETAETALIRELQEEAAVTPLAPPRLHGLLLNRHLAARDHVVVYVIERFEQGIAAVPNREIAEIGFFAPHALPDDTSPATRRRIDEVLDGTAPAAHW</sequence>
<protein>
    <submittedName>
        <fullName evidence="4">NUDIX domain-containing protein</fullName>
    </submittedName>
</protein>
<gene>
    <name evidence="4" type="ORF">FO470_06855</name>
</gene>
<dbReference type="PANTHER" id="PTHR43046:SF14">
    <property type="entry name" value="MUTT_NUDIX FAMILY PROTEIN"/>
    <property type="match status" value="1"/>
</dbReference>
<dbReference type="Pfam" id="PF00293">
    <property type="entry name" value="NUDIX"/>
    <property type="match status" value="1"/>
</dbReference>
<dbReference type="Proteomes" id="UP000315321">
    <property type="component" value="Unassembled WGS sequence"/>
</dbReference>
<dbReference type="PRINTS" id="PR00502">
    <property type="entry name" value="NUDIXFAMILY"/>
</dbReference>
<proteinExistence type="predicted"/>
<keyword evidence="5" id="KW-1185">Reference proteome</keyword>
<evidence type="ECO:0000259" key="3">
    <source>
        <dbReference type="PROSITE" id="PS51462"/>
    </source>
</evidence>
<dbReference type="PROSITE" id="PS51462">
    <property type="entry name" value="NUDIX"/>
    <property type="match status" value="1"/>
</dbReference>
<name>A0ABY3DTD1_9HYPH</name>
<comment type="caution">
    <text evidence="4">The sequence shown here is derived from an EMBL/GenBank/DDBJ whole genome shotgun (WGS) entry which is preliminary data.</text>
</comment>
<dbReference type="CDD" id="cd04680">
    <property type="entry name" value="NUDIX_Hydrolase"/>
    <property type="match status" value="1"/>
</dbReference>
<evidence type="ECO:0000313" key="4">
    <source>
        <dbReference type="EMBL" id="TSJ63310.1"/>
    </source>
</evidence>
<dbReference type="PANTHER" id="PTHR43046">
    <property type="entry name" value="GDP-MANNOSE MANNOSYL HYDROLASE"/>
    <property type="match status" value="1"/>
</dbReference>
<evidence type="ECO:0000256" key="1">
    <source>
        <dbReference type="ARBA" id="ARBA00001946"/>
    </source>
</evidence>
<reference evidence="4 5" key="1">
    <citation type="submission" date="2019-07" db="EMBL/GenBank/DDBJ databases">
        <authorList>
            <person name="Grouzdev D.S."/>
        </authorList>
    </citation>
    <scope>NUCLEOTIDE SEQUENCE [LARGE SCALE GENOMIC DNA]</scope>
    <source>
        <strain evidence="4 5">3C</strain>
    </source>
</reference>
<comment type="cofactor">
    <cofactor evidence="1">
        <name>Mg(2+)</name>
        <dbReference type="ChEBI" id="CHEBI:18420"/>
    </cofactor>
</comment>
<evidence type="ECO:0000313" key="5">
    <source>
        <dbReference type="Proteomes" id="UP000315321"/>
    </source>
</evidence>
<dbReference type="EMBL" id="VMBP01000002">
    <property type="protein sequence ID" value="TSJ63310.1"/>
    <property type="molecule type" value="Genomic_DNA"/>
</dbReference>
<evidence type="ECO:0000256" key="2">
    <source>
        <dbReference type="ARBA" id="ARBA00022801"/>
    </source>
</evidence>
<dbReference type="InterPro" id="IPR015797">
    <property type="entry name" value="NUDIX_hydrolase-like_dom_sf"/>
</dbReference>